<dbReference type="AlphaFoldDB" id="A0A084H2H0"/>
<dbReference type="Proteomes" id="UP000028549">
    <property type="component" value="Unassembled WGS sequence"/>
</dbReference>
<dbReference type="InterPro" id="IPR017018">
    <property type="entry name" value="UCP033634"/>
</dbReference>
<comment type="caution">
    <text evidence="1">The sequence shown here is derived from an EMBL/GenBank/DDBJ whole genome shotgun (WGS) entry which is preliminary data.</text>
</comment>
<evidence type="ECO:0000313" key="2">
    <source>
        <dbReference type="Proteomes" id="UP000028549"/>
    </source>
</evidence>
<gene>
    <name evidence="1" type="ORF">GS18_0202155</name>
</gene>
<reference evidence="1 2" key="1">
    <citation type="journal article" date="2005" name="Int. J. Syst. Evol. Microbiol.">
        <title>Bacillus cibi sp. nov., isolated from jeotgal, a traditional Korean fermented seafood.</title>
        <authorList>
            <person name="Yoon J.H."/>
            <person name="Lee C.H."/>
            <person name="Oh T.K."/>
        </authorList>
    </citation>
    <scope>NUCLEOTIDE SEQUENCE [LARGE SCALE GENOMIC DNA]</scope>
    <source>
        <strain evidence="1 2">DSM 16189</strain>
    </source>
</reference>
<dbReference type="STRING" id="246786.GS18_0202155"/>
<dbReference type="ESTHER" id="bacid-a0a084h2h0">
    <property type="family name" value="UCP033634"/>
</dbReference>
<organism evidence="1 2">
    <name type="scientific">Metabacillus indicus</name>
    <name type="common">Bacillus indicus</name>
    <dbReference type="NCBI Taxonomy" id="246786"/>
    <lineage>
        <taxon>Bacteria</taxon>
        <taxon>Bacillati</taxon>
        <taxon>Bacillota</taxon>
        <taxon>Bacilli</taxon>
        <taxon>Bacillales</taxon>
        <taxon>Bacillaceae</taxon>
        <taxon>Metabacillus</taxon>
    </lineage>
</organism>
<protein>
    <recommendedName>
        <fullName evidence="3">Alpha/beta hydrolase</fullName>
    </recommendedName>
</protein>
<evidence type="ECO:0000313" key="1">
    <source>
        <dbReference type="EMBL" id="KEZ53782.1"/>
    </source>
</evidence>
<keyword evidence="2" id="KW-1185">Reference proteome</keyword>
<dbReference type="EMBL" id="JNVC02000001">
    <property type="protein sequence ID" value="KEZ53782.1"/>
    <property type="molecule type" value="Genomic_DNA"/>
</dbReference>
<dbReference type="Gene3D" id="3.40.50.1820">
    <property type="entry name" value="alpha/beta hydrolase"/>
    <property type="match status" value="1"/>
</dbReference>
<dbReference type="RefSeq" id="WP_029565374.1">
    <property type="nucleotide sequence ID" value="NZ_JNVC02000001.1"/>
</dbReference>
<dbReference type="InterPro" id="IPR029058">
    <property type="entry name" value="AB_hydrolase_fold"/>
</dbReference>
<proteinExistence type="predicted"/>
<dbReference type="PIRSF" id="PIRSF033634">
    <property type="entry name" value="UCP033634"/>
    <property type="match status" value="1"/>
</dbReference>
<dbReference type="SUPFAM" id="SSF53474">
    <property type="entry name" value="alpha/beta-Hydrolases"/>
    <property type="match status" value="1"/>
</dbReference>
<sequence length="214" mass="24159">MVQIQKDSITGYKDGTVSYSLLKKASQGKTLAVMFPGYGYTAQGPLFHYSTGIFLNRGEDVLHLNYSYQSPFYESFSDKELDDALKRDVRHVIDTVLSAHSYEHFYLIGKSLGTIALAAELGRTAFLDAKIVWLTPLLKRDDVFEGMYTSKKRGLCIIGDSDPCYDQERFEKLSENPFLERVLINGADHSLEDSEDAVGSVDVLKDVMMKIKRF</sequence>
<name>A0A084H2H0_METID</name>
<accession>A0A084H2H0</accession>
<dbReference type="OrthoDB" id="1908495at2"/>
<evidence type="ECO:0008006" key="3">
    <source>
        <dbReference type="Google" id="ProtNLM"/>
    </source>
</evidence>